<accession>A0A8D8ZBB4</accession>
<keyword evidence="2" id="KW-0812">Transmembrane</keyword>
<proteinExistence type="predicted"/>
<dbReference type="AlphaFoldDB" id="A0A8D8ZBB4"/>
<evidence type="ECO:0000256" key="1">
    <source>
        <dbReference type="SAM" id="MobiDB-lite"/>
    </source>
</evidence>
<feature type="transmembrane region" description="Helical" evidence="2">
    <location>
        <begin position="54"/>
        <end position="79"/>
    </location>
</feature>
<dbReference type="EMBL" id="HBUF01469911">
    <property type="protein sequence ID" value="CAG6744563.1"/>
    <property type="molecule type" value="Transcribed_RNA"/>
</dbReference>
<feature type="compositionally biased region" description="Pro residues" evidence="1">
    <location>
        <begin position="28"/>
        <end position="40"/>
    </location>
</feature>
<keyword evidence="2" id="KW-0472">Membrane</keyword>
<protein>
    <submittedName>
        <fullName evidence="3">Uncharacterized protein</fullName>
    </submittedName>
</protein>
<evidence type="ECO:0000256" key="2">
    <source>
        <dbReference type="SAM" id="Phobius"/>
    </source>
</evidence>
<keyword evidence="2" id="KW-1133">Transmembrane helix</keyword>
<feature type="region of interest" description="Disordered" evidence="1">
    <location>
        <begin position="20"/>
        <end position="40"/>
    </location>
</feature>
<evidence type="ECO:0000313" key="3">
    <source>
        <dbReference type="EMBL" id="CAG6744563.1"/>
    </source>
</evidence>
<organism evidence="3">
    <name type="scientific">Cacopsylla melanoneura</name>
    <dbReference type="NCBI Taxonomy" id="428564"/>
    <lineage>
        <taxon>Eukaryota</taxon>
        <taxon>Metazoa</taxon>
        <taxon>Ecdysozoa</taxon>
        <taxon>Arthropoda</taxon>
        <taxon>Hexapoda</taxon>
        <taxon>Insecta</taxon>
        <taxon>Pterygota</taxon>
        <taxon>Neoptera</taxon>
        <taxon>Paraneoptera</taxon>
        <taxon>Hemiptera</taxon>
        <taxon>Sternorrhyncha</taxon>
        <taxon>Psylloidea</taxon>
        <taxon>Psyllidae</taxon>
        <taxon>Psyllinae</taxon>
        <taxon>Cacopsylla</taxon>
    </lineage>
</organism>
<reference evidence="3" key="1">
    <citation type="submission" date="2021-05" db="EMBL/GenBank/DDBJ databases">
        <authorList>
            <person name="Alioto T."/>
            <person name="Alioto T."/>
            <person name="Gomez Garrido J."/>
        </authorList>
    </citation>
    <scope>NUCLEOTIDE SEQUENCE</scope>
</reference>
<sequence length="106" mass="12091">MLLKRLFLLFRLKFKSSSFPLPHSSFPRPRPPHPPSFPPFPHPTLIPPPDPASVFIFSSLLLLFLLHFLSLSSPLFSTLNCVTRGRKTKFNVLTVISNALYIKFSQ</sequence>
<name>A0A8D8ZBB4_9HEMI</name>